<dbReference type="GO" id="GO:0006355">
    <property type="term" value="P:regulation of DNA-templated transcription"/>
    <property type="evidence" value="ECO:0007669"/>
    <property type="project" value="InterPro"/>
</dbReference>
<keyword evidence="3" id="KW-0597">Phosphoprotein</keyword>
<organism evidence="12 13">
    <name type="scientific">Candidatus Zymogenus saltonus</name>
    <dbReference type="NCBI Taxonomy" id="2844893"/>
    <lineage>
        <taxon>Bacteria</taxon>
        <taxon>Deltaproteobacteria</taxon>
        <taxon>Candidatus Zymogenia</taxon>
        <taxon>Candidatus Zymogeniales</taxon>
        <taxon>Candidatus Zymogenaceae</taxon>
        <taxon>Candidatus Zymogenus</taxon>
    </lineage>
</organism>
<feature type="domain" description="PAS" evidence="10">
    <location>
        <begin position="5"/>
        <end position="75"/>
    </location>
</feature>
<comment type="caution">
    <text evidence="12">The sequence shown here is derived from an EMBL/GenBank/DDBJ whole genome shotgun (WGS) entry which is preliminary data.</text>
</comment>
<evidence type="ECO:0000256" key="7">
    <source>
        <dbReference type="ARBA" id="ARBA00022840"/>
    </source>
</evidence>
<dbReference type="InterPro" id="IPR004358">
    <property type="entry name" value="Sig_transdc_His_kin-like_C"/>
</dbReference>
<dbReference type="GO" id="GO:0000155">
    <property type="term" value="F:phosphorelay sensor kinase activity"/>
    <property type="evidence" value="ECO:0007669"/>
    <property type="project" value="InterPro"/>
</dbReference>
<evidence type="ECO:0000313" key="12">
    <source>
        <dbReference type="EMBL" id="MBN1573308.1"/>
    </source>
</evidence>
<dbReference type="SMART" id="SM00091">
    <property type="entry name" value="PAS"/>
    <property type="match status" value="2"/>
</dbReference>
<keyword evidence="5" id="KW-0547">Nucleotide-binding</keyword>
<dbReference type="SMART" id="SM00388">
    <property type="entry name" value="HisKA"/>
    <property type="match status" value="1"/>
</dbReference>
<dbReference type="GO" id="GO:0005524">
    <property type="term" value="F:ATP binding"/>
    <property type="evidence" value="ECO:0007669"/>
    <property type="project" value="UniProtKB-KW"/>
</dbReference>
<evidence type="ECO:0000256" key="8">
    <source>
        <dbReference type="ARBA" id="ARBA00023012"/>
    </source>
</evidence>
<dbReference type="SMART" id="SM00387">
    <property type="entry name" value="HATPase_c"/>
    <property type="match status" value="1"/>
</dbReference>
<keyword evidence="6" id="KW-0418">Kinase</keyword>
<dbReference type="Pfam" id="PF00512">
    <property type="entry name" value="HisKA"/>
    <property type="match status" value="1"/>
</dbReference>
<dbReference type="InterPro" id="IPR036097">
    <property type="entry name" value="HisK_dim/P_sf"/>
</dbReference>
<dbReference type="EC" id="2.7.13.3" evidence="2"/>
<dbReference type="InterPro" id="IPR013767">
    <property type="entry name" value="PAS_fold"/>
</dbReference>
<dbReference type="AlphaFoldDB" id="A0A9D8KEY8"/>
<evidence type="ECO:0000256" key="1">
    <source>
        <dbReference type="ARBA" id="ARBA00000085"/>
    </source>
</evidence>
<dbReference type="PANTHER" id="PTHR43065:SF10">
    <property type="entry name" value="PEROXIDE STRESS-ACTIVATED HISTIDINE KINASE MAK3"/>
    <property type="match status" value="1"/>
</dbReference>
<dbReference type="InterPro" id="IPR000014">
    <property type="entry name" value="PAS"/>
</dbReference>
<evidence type="ECO:0000256" key="5">
    <source>
        <dbReference type="ARBA" id="ARBA00022741"/>
    </source>
</evidence>
<evidence type="ECO:0000259" key="9">
    <source>
        <dbReference type="PROSITE" id="PS50109"/>
    </source>
</evidence>
<dbReference type="PROSITE" id="PS50109">
    <property type="entry name" value="HIS_KIN"/>
    <property type="match status" value="1"/>
</dbReference>
<protein>
    <recommendedName>
        <fullName evidence="2">histidine kinase</fullName>
        <ecNumber evidence="2">2.7.13.3</ecNumber>
    </recommendedName>
</protein>
<feature type="domain" description="PAC" evidence="11">
    <location>
        <begin position="205"/>
        <end position="257"/>
    </location>
</feature>
<dbReference type="PRINTS" id="PR00344">
    <property type="entry name" value="BCTRLSENSOR"/>
</dbReference>
<dbReference type="Gene3D" id="3.30.565.10">
    <property type="entry name" value="Histidine kinase-like ATPase, C-terminal domain"/>
    <property type="match status" value="1"/>
</dbReference>
<evidence type="ECO:0000256" key="6">
    <source>
        <dbReference type="ARBA" id="ARBA00022777"/>
    </source>
</evidence>
<evidence type="ECO:0000256" key="3">
    <source>
        <dbReference type="ARBA" id="ARBA00022553"/>
    </source>
</evidence>
<dbReference type="InterPro" id="IPR003661">
    <property type="entry name" value="HisK_dim/P_dom"/>
</dbReference>
<dbReference type="Gene3D" id="1.10.287.130">
    <property type="match status" value="1"/>
</dbReference>
<reference evidence="12" key="2">
    <citation type="submission" date="2021-01" db="EMBL/GenBank/DDBJ databases">
        <authorList>
            <person name="Hahn C.R."/>
            <person name="Youssef N.H."/>
            <person name="Elshahed M."/>
        </authorList>
    </citation>
    <scope>NUCLEOTIDE SEQUENCE</scope>
    <source>
        <strain evidence="12">Zod_Metabat.24</strain>
    </source>
</reference>
<dbReference type="PANTHER" id="PTHR43065">
    <property type="entry name" value="SENSOR HISTIDINE KINASE"/>
    <property type="match status" value="1"/>
</dbReference>
<dbReference type="CDD" id="cd00130">
    <property type="entry name" value="PAS"/>
    <property type="match status" value="2"/>
</dbReference>
<evidence type="ECO:0000259" key="11">
    <source>
        <dbReference type="PROSITE" id="PS50113"/>
    </source>
</evidence>
<dbReference type="InterPro" id="IPR003018">
    <property type="entry name" value="GAF"/>
</dbReference>
<dbReference type="Pfam" id="PF00989">
    <property type="entry name" value="PAS"/>
    <property type="match status" value="1"/>
</dbReference>
<dbReference type="SUPFAM" id="SSF55785">
    <property type="entry name" value="PYP-like sensor domain (PAS domain)"/>
    <property type="match status" value="2"/>
</dbReference>
<dbReference type="Pfam" id="PF13426">
    <property type="entry name" value="PAS_9"/>
    <property type="match status" value="1"/>
</dbReference>
<evidence type="ECO:0000313" key="13">
    <source>
        <dbReference type="Proteomes" id="UP000809273"/>
    </source>
</evidence>
<dbReference type="SUPFAM" id="SSF55781">
    <property type="entry name" value="GAF domain-like"/>
    <property type="match status" value="2"/>
</dbReference>
<dbReference type="InterPro" id="IPR000700">
    <property type="entry name" value="PAS-assoc_C"/>
</dbReference>
<dbReference type="InterPro" id="IPR029016">
    <property type="entry name" value="GAF-like_dom_sf"/>
</dbReference>
<reference evidence="12" key="1">
    <citation type="journal article" date="2021" name="Environ. Microbiol.">
        <title>Genomic characterization of three novel Desulfobacterota classes expand the metabolic and phylogenetic diversity of the phylum.</title>
        <authorList>
            <person name="Murphy C.L."/>
            <person name="Biggerstaff J."/>
            <person name="Eichhorn A."/>
            <person name="Ewing E."/>
            <person name="Shahan R."/>
            <person name="Soriano D."/>
            <person name="Stewart S."/>
            <person name="VanMol K."/>
            <person name="Walker R."/>
            <person name="Walters P."/>
            <person name="Elshahed M.S."/>
            <person name="Youssef N.H."/>
        </authorList>
    </citation>
    <scope>NUCLEOTIDE SEQUENCE</scope>
    <source>
        <strain evidence="12">Zod_Metabat.24</strain>
    </source>
</reference>
<dbReference type="Gene3D" id="3.30.450.40">
    <property type="match status" value="2"/>
</dbReference>
<dbReference type="Pfam" id="PF13185">
    <property type="entry name" value="GAF_2"/>
    <property type="match status" value="1"/>
</dbReference>
<keyword evidence="4" id="KW-0808">Transferase</keyword>
<dbReference type="Gene3D" id="3.30.450.20">
    <property type="entry name" value="PAS domain"/>
    <property type="match status" value="2"/>
</dbReference>
<sequence>MTDIRSLKIAGALQRFPEPVFVTDGEGFVLYINPASENLIGYSSSEILGLPLFRFVSEGDKGVLKDSLLKVISEEGPSTISLLLLKKDGEELRVSFSLSPIFADEGEEEGERACLFFAKGVSPITLSATDKSLFDFLVSTLNALKEGIVVTDLKGVILYANPRMESIFASTPNGLSGLNIRALLVSDGGDDLFSKIIDRERGGGWEGELVALKRSGKKVNIRIATLIVRDNNGNISFIIFLIHDITKEMEMRNEMIHINKELSVLYAISTTLSESIELDELLNISLSKVLKVMGMDKGIVRIADMEREDLALKAHMGISPEYIERYEHMPMEGSVSGRVAKTGVPYLADKETDSDPEKDVALMQEGLRQVIIIPLRSKDRTLGTMSVGGYNPRTSTFQDIKLLTSIGSLFGVAIENSLIFERADMLAKEKAVKVVELTLLSDLSHALMTTIELDRLLYIVLTTVTMGESFGFNRAALFLVDENEKAIVGRMGVGPISMEDAGRIWSELEREKYQLQELVERGFKEHGSADAIQNRILRKINIPLSRSDDVIVKSLKGNRPIIVRDIENNPHVDKRMTRILMGDREFACVPIVAMERPLGVLLVDNVFNRKPIVEEDVNLLWAFANQAGLAIQNSMMYTNQAKINRELREAQAKLLQQAKLVGLGEMATEVAHEIRNPLVSIGGFARKLSEQAGEDNKLKMYSDIIVKEVLKLEHTLLNILSLPKDIPPSFEEVDLNSIIHDTLNLVEDDLMPRGIEMEIHLEESLPIIEADGAQMRQVFLNLFYNAIQAMRNGGSLGVATSAEDISGKKYVKVVVSDTGEGVPAEIIGEIFKPFFTTKSSGTGLGLAITHKIVTSHGGNIDIINKPEGGASFIVEIPVRRSSRG</sequence>
<dbReference type="Pfam" id="PF01590">
    <property type="entry name" value="GAF"/>
    <property type="match status" value="1"/>
</dbReference>
<dbReference type="InterPro" id="IPR005467">
    <property type="entry name" value="His_kinase_dom"/>
</dbReference>
<dbReference type="InterPro" id="IPR036890">
    <property type="entry name" value="HATPase_C_sf"/>
</dbReference>
<dbReference type="CDD" id="cd00082">
    <property type="entry name" value="HisKA"/>
    <property type="match status" value="1"/>
</dbReference>
<evidence type="ECO:0000256" key="2">
    <source>
        <dbReference type="ARBA" id="ARBA00012438"/>
    </source>
</evidence>
<proteinExistence type="predicted"/>
<dbReference type="SUPFAM" id="SSF47384">
    <property type="entry name" value="Homodimeric domain of signal transducing histidine kinase"/>
    <property type="match status" value="1"/>
</dbReference>
<evidence type="ECO:0000259" key="10">
    <source>
        <dbReference type="PROSITE" id="PS50112"/>
    </source>
</evidence>
<dbReference type="SUPFAM" id="SSF55874">
    <property type="entry name" value="ATPase domain of HSP90 chaperone/DNA topoisomerase II/histidine kinase"/>
    <property type="match status" value="1"/>
</dbReference>
<accession>A0A9D8KEY8</accession>
<feature type="domain" description="PAS" evidence="10">
    <location>
        <begin position="133"/>
        <end position="177"/>
    </location>
</feature>
<dbReference type="InterPro" id="IPR035965">
    <property type="entry name" value="PAS-like_dom_sf"/>
</dbReference>
<dbReference type="PROSITE" id="PS50112">
    <property type="entry name" value="PAS"/>
    <property type="match status" value="2"/>
</dbReference>
<name>A0A9D8KEY8_9DELT</name>
<dbReference type="Proteomes" id="UP000809273">
    <property type="component" value="Unassembled WGS sequence"/>
</dbReference>
<feature type="domain" description="Histidine kinase" evidence="9">
    <location>
        <begin position="669"/>
        <end position="880"/>
    </location>
</feature>
<dbReference type="NCBIfam" id="TIGR00229">
    <property type="entry name" value="sensory_box"/>
    <property type="match status" value="2"/>
</dbReference>
<dbReference type="SMART" id="SM00065">
    <property type="entry name" value="GAF"/>
    <property type="match status" value="2"/>
</dbReference>
<gene>
    <name evidence="12" type="ORF">JW984_08955</name>
</gene>
<comment type="catalytic activity">
    <reaction evidence="1">
        <text>ATP + protein L-histidine = ADP + protein N-phospho-L-histidine.</text>
        <dbReference type="EC" id="2.7.13.3"/>
    </reaction>
</comment>
<dbReference type="EMBL" id="JAFGIX010000046">
    <property type="protein sequence ID" value="MBN1573308.1"/>
    <property type="molecule type" value="Genomic_DNA"/>
</dbReference>
<dbReference type="PROSITE" id="PS50113">
    <property type="entry name" value="PAC"/>
    <property type="match status" value="1"/>
</dbReference>
<keyword evidence="7" id="KW-0067">ATP-binding</keyword>
<evidence type="ECO:0000256" key="4">
    <source>
        <dbReference type="ARBA" id="ARBA00022679"/>
    </source>
</evidence>
<keyword evidence="8" id="KW-0902">Two-component regulatory system</keyword>
<dbReference type="Pfam" id="PF02518">
    <property type="entry name" value="HATPase_c"/>
    <property type="match status" value="1"/>
</dbReference>
<dbReference type="InterPro" id="IPR003594">
    <property type="entry name" value="HATPase_dom"/>
</dbReference>